<feature type="compositionally biased region" description="Polar residues" evidence="5">
    <location>
        <begin position="222"/>
        <end position="235"/>
    </location>
</feature>
<dbReference type="VEuPathDB" id="FungiDB:BD410DRAFT_895425"/>
<feature type="compositionally biased region" description="Basic and acidic residues" evidence="5">
    <location>
        <begin position="116"/>
        <end position="126"/>
    </location>
</feature>
<dbReference type="InterPro" id="IPR053051">
    <property type="entry name" value="HDAC_complex_subunit"/>
</dbReference>
<dbReference type="GO" id="GO:0008270">
    <property type="term" value="F:zinc ion binding"/>
    <property type="evidence" value="ECO:0007669"/>
    <property type="project" value="UniProtKB-KW"/>
</dbReference>
<proteinExistence type="predicted"/>
<dbReference type="EMBL" id="ML170162">
    <property type="protein sequence ID" value="TDL25956.1"/>
    <property type="molecule type" value="Genomic_DNA"/>
</dbReference>
<feature type="compositionally biased region" description="Low complexity" evidence="5">
    <location>
        <begin position="455"/>
        <end position="466"/>
    </location>
</feature>
<name>A0A4Y7QF23_9AGAM</name>
<evidence type="ECO:0000256" key="4">
    <source>
        <dbReference type="PROSITE-ProRule" id="PRU00146"/>
    </source>
</evidence>
<dbReference type="AlphaFoldDB" id="A0A4Y7QF23"/>
<dbReference type="InterPro" id="IPR011011">
    <property type="entry name" value="Znf_FYVE_PHD"/>
</dbReference>
<accession>A0A4Y7QF23</accession>
<evidence type="ECO:0000313" key="8">
    <source>
        <dbReference type="Proteomes" id="UP000294933"/>
    </source>
</evidence>
<dbReference type="Gene3D" id="3.30.40.10">
    <property type="entry name" value="Zinc/RING finger domain, C3HC4 (zinc finger)"/>
    <property type="match status" value="1"/>
</dbReference>
<dbReference type="Proteomes" id="UP000294933">
    <property type="component" value="Unassembled WGS sequence"/>
</dbReference>
<dbReference type="SMART" id="SM00249">
    <property type="entry name" value="PHD"/>
    <property type="match status" value="1"/>
</dbReference>
<feature type="region of interest" description="Disordered" evidence="5">
    <location>
        <begin position="620"/>
        <end position="658"/>
    </location>
</feature>
<feature type="region of interest" description="Disordered" evidence="5">
    <location>
        <begin position="675"/>
        <end position="698"/>
    </location>
</feature>
<feature type="region of interest" description="Disordered" evidence="5">
    <location>
        <begin position="1"/>
        <end position="130"/>
    </location>
</feature>
<feature type="region of interest" description="Disordered" evidence="5">
    <location>
        <begin position="216"/>
        <end position="260"/>
    </location>
</feature>
<feature type="compositionally biased region" description="Basic and acidic residues" evidence="5">
    <location>
        <begin position="563"/>
        <end position="572"/>
    </location>
</feature>
<feature type="compositionally biased region" description="Low complexity" evidence="5">
    <location>
        <begin position="22"/>
        <end position="42"/>
    </location>
</feature>
<dbReference type="PROSITE" id="PS01359">
    <property type="entry name" value="ZF_PHD_1"/>
    <property type="match status" value="1"/>
</dbReference>
<dbReference type="InterPro" id="IPR019787">
    <property type="entry name" value="Znf_PHD-finger"/>
</dbReference>
<feature type="region of interest" description="Disordered" evidence="5">
    <location>
        <begin position="302"/>
        <end position="468"/>
    </location>
</feature>
<keyword evidence="1" id="KW-0479">Metal-binding</keyword>
<dbReference type="InterPro" id="IPR001965">
    <property type="entry name" value="Znf_PHD"/>
</dbReference>
<feature type="domain" description="PHD-type" evidence="6">
    <location>
        <begin position="153"/>
        <end position="207"/>
    </location>
</feature>
<feature type="compositionally biased region" description="Low complexity" evidence="5">
    <location>
        <begin position="98"/>
        <end position="107"/>
    </location>
</feature>
<feature type="compositionally biased region" description="Low complexity" evidence="5">
    <location>
        <begin position="236"/>
        <end position="246"/>
    </location>
</feature>
<keyword evidence="2 4" id="KW-0863">Zinc-finger</keyword>
<dbReference type="InterPro" id="IPR019786">
    <property type="entry name" value="Zinc_finger_PHD-type_CS"/>
</dbReference>
<feature type="region of interest" description="Disordered" evidence="5">
    <location>
        <begin position="558"/>
        <end position="577"/>
    </location>
</feature>
<keyword evidence="8" id="KW-1185">Reference proteome</keyword>
<dbReference type="PROSITE" id="PS50016">
    <property type="entry name" value="ZF_PHD_2"/>
    <property type="match status" value="1"/>
</dbReference>
<dbReference type="SUPFAM" id="SSF57903">
    <property type="entry name" value="FYVE/PHD zinc finger"/>
    <property type="match status" value="1"/>
</dbReference>
<evidence type="ECO:0000313" key="7">
    <source>
        <dbReference type="EMBL" id="TDL25956.1"/>
    </source>
</evidence>
<feature type="compositionally biased region" description="Low complexity" evidence="5">
    <location>
        <begin position="53"/>
        <end position="69"/>
    </location>
</feature>
<protein>
    <recommendedName>
        <fullName evidence="6">PHD-type domain-containing protein</fullName>
    </recommendedName>
</protein>
<evidence type="ECO:0000259" key="6">
    <source>
        <dbReference type="PROSITE" id="PS50016"/>
    </source>
</evidence>
<evidence type="ECO:0000256" key="1">
    <source>
        <dbReference type="ARBA" id="ARBA00022723"/>
    </source>
</evidence>
<evidence type="ECO:0000256" key="3">
    <source>
        <dbReference type="ARBA" id="ARBA00022833"/>
    </source>
</evidence>
<dbReference type="OrthoDB" id="79252at2759"/>
<sequence length="698" mass="75785">MAQPASMAPPLSPREPRRSNRRSAPSTSTSTSKSSGSPSPESTIPPPLKDSDLSSAASRSGASSGAPSARSKRAKDDNDEPLAEEHRHKRKPSLSSINVPNTNPPNKRNNKRKSKEKNNTRVDPHVDVATGELLEGAVDQPERRKEVNEDGSITRCVCGGNIDEDIDADFMIQCEKCYVWQHGVCMGFQSEEEIPKGDYYCEECRPEEHVELLKMLQKRQRQGSAQSHHTAQRATSRSSRSHSPSHLQKASKRRNTMNSRDAAYEESLREIMGTSAAEVAGFDGDVKDPNIIPNFNEEFIDEPVDVGPGGRRKRKRVDDDAHVNKRKRSASSAFEHTAVASSGAMVPELSPAGGSINTSLLPPPPPAKSSGNRVRRGNSRKTAPESVTGDGDEGSGSNSRKHPNQYTYRGKVIRDGMSRRPPPSFGSQNSGGLTHEHGTRRNANTGGQGVNAVATGSTSISSTGIGPNASSRTAYFQSNAPQQPLFTSWGLPDYLAHLQSILPTEVPAPLVIRGPAIAVEDDNVLTERGVKVKWPAKRMSVADMNKRVRAMVEWVGREQAGTSERERRRASIDKSLQSHHTILQHGIGGSSLEDMKSQLLQEEADPSTRMLLDDHPAVESPLQEKEAFASVSPTDGPPSKGSRSTSGDEAQSLALASRRSTVKMMEELMEELISFQERFGPGAKGRSKDRAGRTIAVS</sequence>
<dbReference type="STRING" id="50990.A0A4Y7QF23"/>
<evidence type="ECO:0000256" key="5">
    <source>
        <dbReference type="SAM" id="MobiDB-lite"/>
    </source>
</evidence>
<dbReference type="PANTHER" id="PTHR47793">
    <property type="entry name" value="HISTONE DEACETYLASE COMPLEX SUBUNIT CTI6"/>
    <property type="match status" value="1"/>
</dbReference>
<evidence type="ECO:0000256" key="2">
    <source>
        <dbReference type="ARBA" id="ARBA00022771"/>
    </source>
</evidence>
<dbReference type="PANTHER" id="PTHR47793:SF1">
    <property type="entry name" value="HISTONE DEACETYLASE COMPLEX SUBUNIT CTI6"/>
    <property type="match status" value="1"/>
</dbReference>
<keyword evidence="3" id="KW-0862">Zinc</keyword>
<organism evidence="7 8">
    <name type="scientific">Rickenella mellea</name>
    <dbReference type="NCBI Taxonomy" id="50990"/>
    <lineage>
        <taxon>Eukaryota</taxon>
        <taxon>Fungi</taxon>
        <taxon>Dikarya</taxon>
        <taxon>Basidiomycota</taxon>
        <taxon>Agaricomycotina</taxon>
        <taxon>Agaricomycetes</taxon>
        <taxon>Hymenochaetales</taxon>
        <taxon>Rickenellaceae</taxon>
        <taxon>Rickenella</taxon>
    </lineage>
</organism>
<reference evidence="7 8" key="1">
    <citation type="submission" date="2018-06" db="EMBL/GenBank/DDBJ databases">
        <title>A transcriptomic atlas of mushroom development highlights an independent origin of complex multicellularity.</title>
        <authorList>
            <consortium name="DOE Joint Genome Institute"/>
            <person name="Krizsan K."/>
            <person name="Almasi E."/>
            <person name="Merenyi Z."/>
            <person name="Sahu N."/>
            <person name="Viragh M."/>
            <person name="Koszo T."/>
            <person name="Mondo S."/>
            <person name="Kiss B."/>
            <person name="Balint B."/>
            <person name="Kues U."/>
            <person name="Barry K."/>
            <person name="Hegedus J.C."/>
            <person name="Henrissat B."/>
            <person name="Johnson J."/>
            <person name="Lipzen A."/>
            <person name="Ohm R."/>
            <person name="Nagy I."/>
            <person name="Pangilinan J."/>
            <person name="Yan J."/>
            <person name="Xiong Y."/>
            <person name="Grigoriev I.V."/>
            <person name="Hibbett D.S."/>
            <person name="Nagy L.G."/>
        </authorList>
    </citation>
    <scope>NUCLEOTIDE SEQUENCE [LARGE SCALE GENOMIC DNA]</scope>
    <source>
        <strain evidence="7 8">SZMC22713</strain>
    </source>
</reference>
<dbReference type="Pfam" id="PF20826">
    <property type="entry name" value="PHD_5"/>
    <property type="match status" value="1"/>
</dbReference>
<dbReference type="InterPro" id="IPR013083">
    <property type="entry name" value="Znf_RING/FYVE/PHD"/>
</dbReference>
<gene>
    <name evidence="7" type="ORF">BD410DRAFT_895425</name>
</gene>